<sequence>MEQLTRTSDAVTIKRYFDGILELSRQHNEFPVDLDDVWMLAYSRKNEAARALRRDFMEHVDYQVLRRNAENLKGGRPTEKCMLSLPCLEYFIARKVRPVFEVYRMVFHRATEEQSVPRSFAEALQLAADQQKKIEEQELQIRLNNIKMAEDKPKVDFVDDYVDMPEQTGDVTLTELAQMICAKGYEIGSRRLCEWLREHKYLYKDDKVNMPTQYSLNLKLMTIYKFDRCVGNDGRIKIRRQTKVTPKGQLYFCDKFRQLRENGELKLPKRKVRTVREKLEEFAQNNPEFKKIWDRANKFEEAQRNIFGQNTLK</sequence>
<name>A0AC61QMM1_9BACT</name>
<gene>
    <name evidence="1" type="ORF">E5358_12655</name>
</gene>
<protein>
    <submittedName>
        <fullName evidence="1">Uncharacterized protein</fullName>
    </submittedName>
</protein>
<dbReference type="EMBL" id="SRZC01000025">
    <property type="protein sequence ID" value="TGX80501.1"/>
    <property type="molecule type" value="Genomic_DNA"/>
</dbReference>
<organism evidence="1 2">
    <name type="scientific">Palleniella muris</name>
    <dbReference type="NCBI Taxonomy" id="3038145"/>
    <lineage>
        <taxon>Bacteria</taxon>
        <taxon>Pseudomonadati</taxon>
        <taxon>Bacteroidota</taxon>
        <taxon>Bacteroidia</taxon>
        <taxon>Bacteroidales</taxon>
        <taxon>Prevotellaceae</taxon>
        <taxon>Palleniella</taxon>
    </lineage>
</organism>
<reference evidence="1" key="1">
    <citation type="submission" date="2019-04" db="EMBL/GenBank/DDBJ databases">
        <title>Microbes associate with the intestines of laboratory mice.</title>
        <authorList>
            <person name="Navarre W."/>
            <person name="Wong E."/>
            <person name="Huang K."/>
            <person name="Tropini C."/>
            <person name="Ng K."/>
            <person name="Yu B."/>
        </authorList>
    </citation>
    <scope>NUCLEOTIDE SEQUENCE</scope>
    <source>
        <strain evidence="1">NM73_A23</strain>
    </source>
</reference>
<keyword evidence="2" id="KW-1185">Reference proteome</keyword>
<evidence type="ECO:0000313" key="2">
    <source>
        <dbReference type="Proteomes" id="UP000308886"/>
    </source>
</evidence>
<dbReference type="Proteomes" id="UP000308886">
    <property type="component" value="Unassembled WGS sequence"/>
</dbReference>
<accession>A0AC61QMM1</accession>
<comment type="caution">
    <text evidence="1">The sequence shown here is derived from an EMBL/GenBank/DDBJ whole genome shotgun (WGS) entry which is preliminary data.</text>
</comment>
<proteinExistence type="predicted"/>
<evidence type="ECO:0000313" key="1">
    <source>
        <dbReference type="EMBL" id="TGX80501.1"/>
    </source>
</evidence>